<name>A0A7I8DHH9_9BACL</name>
<keyword evidence="4 7" id="KW-0812">Transmembrane</keyword>
<dbReference type="AlphaFoldDB" id="A0A7I8DHH9"/>
<gene>
    <name evidence="7" type="primary">lgt</name>
    <name evidence="8" type="ORF">skT53_33510</name>
</gene>
<dbReference type="RefSeq" id="WP_200758985.1">
    <property type="nucleotide sequence ID" value="NZ_AP023366.1"/>
</dbReference>
<evidence type="ECO:0000313" key="9">
    <source>
        <dbReference type="Proteomes" id="UP000593802"/>
    </source>
</evidence>
<evidence type="ECO:0000256" key="2">
    <source>
        <dbReference type="ARBA" id="ARBA00022475"/>
    </source>
</evidence>
<feature type="transmembrane region" description="Helical" evidence="7">
    <location>
        <begin position="15"/>
        <end position="33"/>
    </location>
</feature>
<dbReference type="HAMAP" id="MF_01147">
    <property type="entry name" value="Lgt"/>
    <property type="match status" value="1"/>
</dbReference>
<evidence type="ECO:0000256" key="7">
    <source>
        <dbReference type="HAMAP-Rule" id="MF_01147"/>
    </source>
</evidence>
<dbReference type="PANTHER" id="PTHR30589:SF0">
    <property type="entry name" value="PHOSPHATIDYLGLYCEROL--PROLIPOPROTEIN DIACYLGLYCERYL TRANSFERASE"/>
    <property type="match status" value="1"/>
</dbReference>
<keyword evidence="8" id="KW-0449">Lipoprotein</keyword>
<comment type="pathway">
    <text evidence="7">Protein modification; lipoprotein biosynthesis (diacylglyceryl transfer).</text>
</comment>
<feature type="transmembrane region" description="Helical" evidence="7">
    <location>
        <begin position="83"/>
        <end position="105"/>
    </location>
</feature>
<keyword evidence="5 7" id="KW-1133">Transmembrane helix</keyword>
<feature type="transmembrane region" description="Helical" evidence="7">
    <location>
        <begin position="226"/>
        <end position="248"/>
    </location>
</feature>
<dbReference type="Proteomes" id="UP000593802">
    <property type="component" value="Chromosome"/>
</dbReference>
<reference evidence="8 9" key="1">
    <citation type="submission" date="2020-08" db="EMBL/GenBank/DDBJ databases">
        <title>Complete Genome Sequence of Effusibacillus dendaii Strain skT53, Isolated from Farmland soil.</title>
        <authorList>
            <person name="Konishi T."/>
            <person name="Kawasaki H."/>
        </authorList>
    </citation>
    <scope>NUCLEOTIDE SEQUENCE [LARGE SCALE GENOMIC DNA]</scope>
    <source>
        <strain evidence="9">skT53</strain>
    </source>
</reference>
<dbReference type="KEGG" id="eff:skT53_33510"/>
<keyword evidence="6 7" id="KW-0472">Membrane</keyword>
<protein>
    <recommendedName>
        <fullName evidence="7">Phosphatidylglycerol--prolipoprotein diacylglyceryl transferase</fullName>
        <ecNumber evidence="7">2.5.1.145</ecNumber>
    </recommendedName>
</protein>
<keyword evidence="9" id="KW-1185">Reference proteome</keyword>
<dbReference type="UniPathway" id="UPA00664"/>
<evidence type="ECO:0000256" key="5">
    <source>
        <dbReference type="ARBA" id="ARBA00022989"/>
    </source>
</evidence>
<sequence length="260" mass="28578">MRVILFEFWGIPIRSYGLVVAVAVLMGIGVTLHFAKQANKQSEQILNLSLIAVLGGLVGARLWEVLFFQPEYYLSHPIDIVAIWKGGMSIQGGLAGGVITAVWYIRKLGWKFWDTADLFAPGLILGQAVGRIACFLNGDAYGSPTGSSFGIVYPPGTVAYDQYGNQPLWPAEVWEGQWNLIVFAVLLILKSRTRSKGFLFLSYIGLYSVGRFALEFLRGDSPHYLFGWTAAQWTSVVAFAVTILGLLVTRKEVTKHAAGV</sequence>
<comment type="similarity">
    <text evidence="1 7">Belongs to the Lgt family.</text>
</comment>
<feature type="transmembrane region" description="Helical" evidence="7">
    <location>
        <begin position="197"/>
        <end position="214"/>
    </location>
</feature>
<organism evidence="8 9">
    <name type="scientific">Effusibacillus dendaii</name>
    <dbReference type="NCBI Taxonomy" id="2743772"/>
    <lineage>
        <taxon>Bacteria</taxon>
        <taxon>Bacillati</taxon>
        <taxon>Bacillota</taxon>
        <taxon>Bacilli</taxon>
        <taxon>Bacillales</taxon>
        <taxon>Alicyclobacillaceae</taxon>
        <taxon>Effusibacillus</taxon>
    </lineage>
</organism>
<dbReference type="GO" id="GO:0042158">
    <property type="term" value="P:lipoprotein biosynthetic process"/>
    <property type="evidence" value="ECO:0007669"/>
    <property type="project" value="UniProtKB-UniRule"/>
</dbReference>
<comment type="function">
    <text evidence="7">Catalyzes the transfer of the diacylglyceryl group from phosphatidylglycerol to the sulfhydryl group of the N-terminal cysteine of a prolipoprotein, the first step in the formation of mature lipoproteins.</text>
</comment>
<keyword evidence="3 7" id="KW-0808">Transferase</keyword>
<proteinExistence type="inferred from homology"/>
<dbReference type="InterPro" id="IPR001640">
    <property type="entry name" value="Lgt"/>
</dbReference>
<dbReference type="GO" id="GO:0008961">
    <property type="term" value="F:phosphatidylglycerol-prolipoprotein diacylglyceryl transferase activity"/>
    <property type="evidence" value="ECO:0007669"/>
    <property type="project" value="UniProtKB-UniRule"/>
</dbReference>
<evidence type="ECO:0000256" key="4">
    <source>
        <dbReference type="ARBA" id="ARBA00022692"/>
    </source>
</evidence>
<feature type="transmembrane region" description="Helical" evidence="7">
    <location>
        <begin position="45"/>
        <end position="63"/>
    </location>
</feature>
<comment type="catalytic activity">
    <reaction evidence="7">
        <text>L-cysteinyl-[prolipoprotein] + a 1,2-diacyl-sn-glycero-3-phospho-(1'-sn-glycerol) = an S-1,2-diacyl-sn-glyceryl-L-cysteinyl-[prolipoprotein] + sn-glycerol 1-phosphate + H(+)</text>
        <dbReference type="Rhea" id="RHEA:56712"/>
        <dbReference type="Rhea" id="RHEA-COMP:14679"/>
        <dbReference type="Rhea" id="RHEA-COMP:14680"/>
        <dbReference type="ChEBI" id="CHEBI:15378"/>
        <dbReference type="ChEBI" id="CHEBI:29950"/>
        <dbReference type="ChEBI" id="CHEBI:57685"/>
        <dbReference type="ChEBI" id="CHEBI:64716"/>
        <dbReference type="ChEBI" id="CHEBI:140658"/>
        <dbReference type="EC" id="2.5.1.145"/>
    </reaction>
</comment>
<comment type="subcellular location">
    <subcellularLocation>
        <location evidence="7">Cell membrane</location>
        <topology evidence="7">Multi-pass membrane protein</topology>
    </subcellularLocation>
</comment>
<dbReference type="Pfam" id="PF01790">
    <property type="entry name" value="LGT"/>
    <property type="match status" value="1"/>
</dbReference>
<evidence type="ECO:0000313" key="8">
    <source>
        <dbReference type="EMBL" id="BCJ88366.1"/>
    </source>
</evidence>
<dbReference type="EMBL" id="AP023366">
    <property type="protein sequence ID" value="BCJ88366.1"/>
    <property type="molecule type" value="Genomic_DNA"/>
</dbReference>
<accession>A0A7I8DHH9</accession>
<dbReference type="NCBIfam" id="TIGR00544">
    <property type="entry name" value="lgt"/>
    <property type="match status" value="1"/>
</dbReference>
<evidence type="ECO:0000256" key="1">
    <source>
        <dbReference type="ARBA" id="ARBA00007150"/>
    </source>
</evidence>
<evidence type="ECO:0000256" key="3">
    <source>
        <dbReference type="ARBA" id="ARBA00022679"/>
    </source>
</evidence>
<dbReference type="PANTHER" id="PTHR30589">
    <property type="entry name" value="PROLIPOPROTEIN DIACYLGLYCERYL TRANSFERASE"/>
    <property type="match status" value="1"/>
</dbReference>
<dbReference type="GO" id="GO:0005886">
    <property type="term" value="C:plasma membrane"/>
    <property type="evidence" value="ECO:0007669"/>
    <property type="project" value="UniProtKB-SubCell"/>
</dbReference>
<feature type="binding site" evidence="7">
    <location>
        <position position="131"/>
    </location>
    <ligand>
        <name>a 1,2-diacyl-sn-glycero-3-phospho-(1'-sn-glycerol)</name>
        <dbReference type="ChEBI" id="CHEBI:64716"/>
    </ligand>
</feature>
<evidence type="ECO:0000256" key="6">
    <source>
        <dbReference type="ARBA" id="ARBA00023136"/>
    </source>
</evidence>
<keyword evidence="2 7" id="KW-1003">Cell membrane</keyword>
<dbReference type="EC" id="2.5.1.145" evidence="7"/>